<dbReference type="EMBL" id="CM046388">
    <property type="protein sequence ID" value="KAI8572386.1"/>
    <property type="molecule type" value="Genomic_DNA"/>
</dbReference>
<sequence>MGRVVTPLVADHWLAQIRKIFNALKVTEDDLQVSIVACQLTGEAKEWWESILGLRRDTRRATRVASQVNEPDEENLTWAEFEELFENKYFSESYYEQLRNQFERLDQGDMAISEYATSFQTLSHFAPELVVTDDRKCRRFEKGLHLSIKKFVVGQQIGRFSHIVECARSINYTEEIPEEAKVRESRKQTIDKSVSIETSGRQGRKRQREQFRSTSE</sequence>
<evidence type="ECO:0000313" key="2">
    <source>
        <dbReference type="Proteomes" id="UP001062846"/>
    </source>
</evidence>
<accession>A0ACC0Q4N8</accession>
<dbReference type="Proteomes" id="UP001062846">
    <property type="component" value="Chromosome 1"/>
</dbReference>
<gene>
    <name evidence="1" type="ORF">RHMOL_Rhmol01G0194600</name>
</gene>
<organism evidence="1 2">
    <name type="scientific">Rhododendron molle</name>
    <name type="common">Chinese azalea</name>
    <name type="synonym">Azalea mollis</name>
    <dbReference type="NCBI Taxonomy" id="49168"/>
    <lineage>
        <taxon>Eukaryota</taxon>
        <taxon>Viridiplantae</taxon>
        <taxon>Streptophyta</taxon>
        <taxon>Embryophyta</taxon>
        <taxon>Tracheophyta</taxon>
        <taxon>Spermatophyta</taxon>
        <taxon>Magnoliopsida</taxon>
        <taxon>eudicotyledons</taxon>
        <taxon>Gunneridae</taxon>
        <taxon>Pentapetalae</taxon>
        <taxon>asterids</taxon>
        <taxon>Ericales</taxon>
        <taxon>Ericaceae</taxon>
        <taxon>Ericoideae</taxon>
        <taxon>Rhodoreae</taxon>
        <taxon>Rhododendron</taxon>
    </lineage>
</organism>
<proteinExistence type="predicted"/>
<keyword evidence="2" id="KW-1185">Reference proteome</keyword>
<name>A0ACC0Q4N8_RHOML</name>
<comment type="caution">
    <text evidence="1">The sequence shown here is derived from an EMBL/GenBank/DDBJ whole genome shotgun (WGS) entry which is preliminary data.</text>
</comment>
<reference evidence="1" key="1">
    <citation type="submission" date="2022-02" db="EMBL/GenBank/DDBJ databases">
        <title>Plant Genome Project.</title>
        <authorList>
            <person name="Zhang R.-G."/>
        </authorList>
    </citation>
    <scope>NUCLEOTIDE SEQUENCE</scope>
    <source>
        <strain evidence="1">AT1</strain>
    </source>
</reference>
<protein>
    <submittedName>
        <fullName evidence="1">Uncharacterized protein</fullName>
    </submittedName>
</protein>
<evidence type="ECO:0000313" key="1">
    <source>
        <dbReference type="EMBL" id="KAI8572386.1"/>
    </source>
</evidence>